<dbReference type="AlphaFoldDB" id="A0A2W7MU03"/>
<dbReference type="Gene3D" id="3.40.50.2300">
    <property type="match status" value="2"/>
</dbReference>
<name>A0A2W7MU03_9RHOB</name>
<dbReference type="Gene3D" id="1.10.260.40">
    <property type="entry name" value="lambda repressor-like DNA-binding domains"/>
    <property type="match status" value="1"/>
</dbReference>
<dbReference type="InterPro" id="IPR028082">
    <property type="entry name" value="Peripla_BP_I"/>
</dbReference>
<evidence type="ECO:0000313" key="5">
    <source>
        <dbReference type="EMBL" id="PZX11300.1"/>
    </source>
</evidence>
<evidence type="ECO:0000256" key="3">
    <source>
        <dbReference type="ARBA" id="ARBA00023163"/>
    </source>
</evidence>
<dbReference type="CDD" id="cd06267">
    <property type="entry name" value="PBP1_LacI_sugar_binding-like"/>
    <property type="match status" value="1"/>
</dbReference>
<gene>
    <name evidence="5" type="ORF">LX81_03972</name>
</gene>
<dbReference type="PROSITE" id="PS00356">
    <property type="entry name" value="HTH_LACI_1"/>
    <property type="match status" value="1"/>
</dbReference>
<evidence type="ECO:0000313" key="6">
    <source>
        <dbReference type="Proteomes" id="UP000248916"/>
    </source>
</evidence>
<dbReference type="GO" id="GO:0000976">
    <property type="term" value="F:transcription cis-regulatory region binding"/>
    <property type="evidence" value="ECO:0007669"/>
    <property type="project" value="TreeGrafter"/>
</dbReference>
<dbReference type="Proteomes" id="UP000248916">
    <property type="component" value="Unassembled WGS sequence"/>
</dbReference>
<dbReference type="CDD" id="cd01392">
    <property type="entry name" value="HTH_LacI"/>
    <property type="match status" value="1"/>
</dbReference>
<dbReference type="PROSITE" id="PS50932">
    <property type="entry name" value="HTH_LACI_2"/>
    <property type="match status" value="1"/>
</dbReference>
<keyword evidence="1" id="KW-0805">Transcription regulation</keyword>
<dbReference type="PANTHER" id="PTHR30146:SF33">
    <property type="entry name" value="TRANSCRIPTIONAL REGULATOR"/>
    <property type="match status" value="1"/>
</dbReference>
<sequence>MAERQLNMREVARLAEVSVATVSRALREPDKVSDDTRARVNGAAAQLGYIYNAVAGDISTGRSTVIGVLVPAASNALFAETLHSIQDVAMAAGHSTIQGATRYDEAIEGKLIDTLLQRRVKGLVLTGLTYGQEARIAQLATASDVRIVITWEKPPVDTGSISYVGFDNRKASELAVRHLIELGHTRIGLIVGPYSRIARTRHRLDGYRDALDAAGIAFDPSLVLERLPEPVEGREAMEALLAQEEPPTGVFAASDMLAFGALRALHAAGLDVPSDVSLVGFDDVDLAAYTHPPLTTVRVDAARIGRLAAQILIDPAEARSRHYCLDCDLVIRGSTGPVRSGPLRGRHTEIKLGGIPS</sequence>
<feature type="domain" description="HTH lacI-type" evidence="4">
    <location>
        <begin position="6"/>
        <end position="60"/>
    </location>
</feature>
<evidence type="ECO:0000256" key="1">
    <source>
        <dbReference type="ARBA" id="ARBA00023015"/>
    </source>
</evidence>
<dbReference type="RefSeq" id="WP_211322837.1">
    <property type="nucleotide sequence ID" value="NZ_QKZL01000033.1"/>
</dbReference>
<dbReference type="InterPro" id="IPR010982">
    <property type="entry name" value="Lambda_DNA-bd_dom_sf"/>
</dbReference>
<dbReference type="PANTHER" id="PTHR30146">
    <property type="entry name" value="LACI-RELATED TRANSCRIPTIONAL REPRESSOR"/>
    <property type="match status" value="1"/>
</dbReference>
<dbReference type="GO" id="GO:0003700">
    <property type="term" value="F:DNA-binding transcription factor activity"/>
    <property type="evidence" value="ECO:0007669"/>
    <property type="project" value="TreeGrafter"/>
</dbReference>
<accession>A0A2W7MU03</accession>
<dbReference type="SUPFAM" id="SSF53822">
    <property type="entry name" value="Periplasmic binding protein-like I"/>
    <property type="match status" value="1"/>
</dbReference>
<dbReference type="InterPro" id="IPR000843">
    <property type="entry name" value="HTH_LacI"/>
</dbReference>
<dbReference type="EMBL" id="QKZL01000033">
    <property type="protein sequence ID" value="PZX11300.1"/>
    <property type="molecule type" value="Genomic_DNA"/>
</dbReference>
<reference evidence="5 6" key="1">
    <citation type="submission" date="2018-06" db="EMBL/GenBank/DDBJ databases">
        <title>Genomic Encyclopedia of Archaeal and Bacterial Type Strains, Phase II (KMG-II): from individual species to whole genera.</title>
        <authorList>
            <person name="Goeker M."/>
        </authorList>
    </citation>
    <scope>NUCLEOTIDE SEQUENCE [LARGE SCALE GENOMIC DNA]</scope>
    <source>
        <strain evidence="5 6">DSM 22009</strain>
    </source>
</reference>
<dbReference type="Pfam" id="PF00356">
    <property type="entry name" value="LacI"/>
    <property type="match status" value="1"/>
</dbReference>
<keyword evidence="3" id="KW-0804">Transcription</keyword>
<dbReference type="SMART" id="SM00354">
    <property type="entry name" value="HTH_LACI"/>
    <property type="match status" value="1"/>
</dbReference>
<protein>
    <submittedName>
        <fullName evidence="5">LacI family transcriptional regulator</fullName>
    </submittedName>
</protein>
<evidence type="ECO:0000259" key="4">
    <source>
        <dbReference type="PROSITE" id="PS50932"/>
    </source>
</evidence>
<evidence type="ECO:0000256" key="2">
    <source>
        <dbReference type="ARBA" id="ARBA00023125"/>
    </source>
</evidence>
<dbReference type="InterPro" id="IPR046335">
    <property type="entry name" value="LacI/GalR-like_sensor"/>
</dbReference>
<keyword evidence="2" id="KW-0238">DNA-binding</keyword>
<keyword evidence="6" id="KW-1185">Reference proteome</keyword>
<dbReference type="SUPFAM" id="SSF47413">
    <property type="entry name" value="lambda repressor-like DNA-binding domains"/>
    <property type="match status" value="1"/>
</dbReference>
<comment type="caution">
    <text evidence="5">The sequence shown here is derived from an EMBL/GenBank/DDBJ whole genome shotgun (WGS) entry which is preliminary data.</text>
</comment>
<dbReference type="Pfam" id="PF13377">
    <property type="entry name" value="Peripla_BP_3"/>
    <property type="match status" value="1"/>
</dbReference>
<proteinExistence type="predicted"/>
<organism evidence="5 6">
    <name type="scientific">Palleronia aestuarii</name>
    <dbReference type="NCBI Taxonomy" id="568105"/>
    <lineage>
        <taxon>Bacteria</taxon>
        <taxon>Pseudomonadati</taxon>
        <taxon>Pseudomonadota</taxon>
        <taxon>Alphaproteobacteria</taxon>
        <taxon>Rhodobacterales</taxon>
        <taxon>Roseobacteraceae</taxon>
        <taxon>Palleronia</taxon>
    </lineage>
</organism>